<accession>A0A5F1ZTV9</accession>
<gene>
    <name evidence="6" type="ORF">EHO57_16145</name>
    <name evidence="7" type="ORF">EHQ53_10355</name>
</gene>
<feature type="transmembrane region" description="Helical" evidence="5">
    <location>
        <begin position="80"/>
        <end position="100"/>
    </location>
</feature>
<dbReference type="OrthoDB" id="178667at2"/>
<evidence type="ECO:0000256" key="2">
    <source>
        <dbReference type="ARBA" id="ARBA00022692"/>
    </source>
</evidence>
<keyword evidence="3 5" id="KW-1133">Transmembrane helix</keyword>
<reference evidence="7" key="1">
    <citation type="submission" date="2018-10" db="EMBL/GenBank/DDBJ databases">
        <authorList>
            <person name="Vincent A.T."/>
            <person name="Schiettekatte O."/>
            <person name="Bourhy P."/>
            <person name="Veyrier F.J."/>
            <person name="Picardeau M."/>
        </authorList>
    </citation>
    <scope>NUCLEOTIDE SEQUENCE</scope>
    <source>
        <strain evidence="7">201702690</strain>
    </source>
</reference>
<dbReference type="PANTHER" id="PTHR11785:SF512">
    <property type="entry name" value="SOBREMESA, ISOFORM B"/>
    <property type="match status" value="1"/>
</dbReference>
<dbReference type="InterPro" id="IPR002293">
    <property type="entry name" value="AA/rel_permease1"/>
</dbReference>
<feature type="transmembrane region" description="Helical" evidence="5">
    <location>
        <begin position="208"/>
        <end position="225"/>
    </location>
</feature>
<comment type="subcellular location">
    <subcellularLocation>
        <location evidence="1">Membrane</location>
        <topology evidence="1">Multi-pass membrane protein</topology>
    </subcellularLocation>
</comment>
<evidence type="ECO:0000256" key="3">
    <source>
        <dbReference type="ARBA" id="ARBA00022989"/>
    </source>
</evidence>
<evidence type="ECO:0000256" key="1">
    <source>
        <dbReference type="ARBA" id="ARBA00004141"/>
    </source>
</evidence>
<feature type="transmembrane region" description="Helical" evidence="5">
    <location>
        <begin position="427"/>
        <end position="444"/>
    </location>
</feature>
<dbReference type="GO" id="GO:0015179">
    <property type="term" value="F:L-amino acid transmembrane transporter activity"/>
    <property type="evidence" value="ECO:0007669"/>
    <property type="project" value="TreeGrafter"/>
</dbReference>
<keyword evidence="2 5" id="KW-0812">Transmembrane</keyword>
<keyword evidence="8" id="KW-1185">Reference proteome</keyword>
<feature type="transmembrane region" description="Helical" evidence="5">
    <location>
        <begin position="405"/>
        <end position="421"/>
    </location>
</feature>
<feature type="transmembrane region" description="Helical" evidence="5">
    <location>
        <begin position="138"/>
        <end position="161"/>
    </location>
</feature>
<dbReference type="InterPro" id="IPR050598">
    <property type="entry name" value="AminoAcid_Transporter"/>
</dbReference>
<sequence length="485" mass="53648">MKLQRSLNLYDSISLMFSSMVGPGVFITTGYILSQIPNPNLALFCWILGGFLAVAGAMSYAKSASIFPYAGGDYVYLKEAYSPIVAFSSGWLSLSVNFSASISLSAIAFSKTLLSLLAPALDFYYIEAKFLGITFSLGNAQIIGISTILFFTIVNFFGIGIASRIQNFFTTFKILGLVAFVVLGLTIGNYDVGNFESFSLIPSEPKEWGFLLAGVIPVTFSYLGWNMITYVAEEVKDPDKNIYKSVLISCSLVTLLYVLINFLYLSSAPSQLLAGDEKIGVTAAGFLFGKEVKLLVTAFICWVFMGGISAYIIGGSRIYFAMARDGFFFPSMSKLHPKYHSPYKSLVFQFAYACLFCFVKEIESLLYLITCSTLLLATITAYTPIIFEKKHLKTEFKIPGYPYSTYLYILFNILIISSLVWSRPAEALWGLGFTLLSVPMYFYFKNTKPRHGSKGFTAPEILPDAPVVSLLPENERIPVVSGNRN</sequence>
<proteinExistence type="predicted"/>
<keyword evidence="4 5" id="KW-0472">Membrane</keyword>
<feature type="transmembrane region" description="Helical" evidence="5">
    <location>
        <begin position="41"/>
        <end position="60"/>
    </location>
</feature>
<comment type="caution">
    <text evidence="6">The sequence shown here is derived from an EMBL/GenBank/DDBJ whole genome shotgun (WGS) entry which is preliminary data.</text>
</comment>
<dbReference type="Proteomes" id="UP000297946">
    <property type="component" value="Unassembled WGS sequence"/>
</dbReference>
<evidence type="ECO:0000256" key="5">
    <source>
        <dbReference type="SAM" id="Phobius"/>
    </source>
</evidence>
<feature type="transmembrane region" description="Helical" evidence="5">
    <location>
        <begin position="294"/>
        <end position="320"/>
    </location>
</feature>
<evidence type="ECO:0000313" key="7">
    <source>
        <dbReference type="EMBL" id="TGL40399.1"/>
    </source>
</evidence>
<protein>
    <submittedName>
        <fullName evidence="6">Amino acid permease</fullName>
    </submittedName>
</protein>
<dbReference type="Pfam" id="PF13520">
    <property type="entry name" value="AA_permease_2"/>
    <property type="match status" value="1"/>
</dbReference>
<feature type="transmembrane region" description="Helical" evidence="5">
    <location>
        <begin position="168"/>
        <end position="188"/>
    </location>
</feature>
<name>A0A5F1ZTV9_9LEPT</name>
<evidence type="ECO:0000313" key="8">
    <source>
        <dbReference type="Proteomes" id="UP000297273"/>
    </source>
</evidence>
<dbReference type="Gene3D" id="1.20.1740.10">
    <property type="entry name" value="Amino acid/polyamine transporter I"/>
    <property type="match status" value="1"/>
</dbReference>
<dbReference type="EMBL" id="RQGC01000007">
    <property type="protein sequence ID" value="TGL40399.1"/>
    <property type="molecule type" value="Genomic_DNA"/>
</dbReference>
<feature type="transmembrane region" description="Helical" evidence="5">
    <location>
        <begin position="246"/>
        <end position="265"/>
    </location>
</feature>
<dbReference type="Proteomes" id="UP000297273">
    <property type="component" value="Unassembled WGS sequence"/>
</dbReference>
<dbReference type="AlphaFoldDB" id="A0A5F1ZTV9"/>
<dbReference type="PIRSF" id="PIRSF006060">
    <property type="entry name" value="AA_transporter"/>
    <property type="match status" value="1"/>
</dbReference>
<feature type="transmembrane region" description="Helical" evidence="5">
    <location>
        <begin position="365"/>
        <end position="385"/>
    </location>
</feature>
<dbReference type="RefSeq" id="WP_135645723.1">
    <property type="nucleotide sequence ID" value="NZ_RQER01000010.1"/>
</dbReference>
<evidence type="ECO:0000256" key="4">
    <source>
        <dbReference type="ARBA" id="ARBA00023136"/>
    </source>
</evidence>
<feature type="transmembrane region" description="Helical" evidence="5">
    <location>
        <begin position="12"/>
        <end position="34"/>
    </location>
</feature>
<dbReference type="GO" id="GO:0016020">
    <property type="term" value="C:membrane"/>
    <property type="evidence" value="ECO:0007669"/>
    <property type="project" value="UniProtKB-SubCell"/>
</dbReference>
<dbReference type="EMBL" id="RQER01000010">
    <property type="protein sequence ID" value="TGJ99032.1"/>
    <property type="molecule type" value="Genomic_DNA"/>
</dbReference>
<evidence type="ECO:0000313" key="9">
    <source>
        <dbReference type="Proteomes" id="UP000297946"/>
    </source>
</evidence>
<feature type="transmembrane region" description="Helical" evidence="5">
    <location>
        <begin position="107"/>
        <end position="126"/>
    </location>
</feature>
<dbReference type="PANTHER" id="PTHR11785">
    <property type="entry name" value="AMINO ACID TRANSPORTER"/>
    <property type="match status" value="1"/>
</dbReference>
<evidence type="ECO:0000313" key="6">
    <source>
        <dbReference type="EMBL" id="TGJ99032.1"/>
    </source>
</evidence>
<reference evidence="6 9" key="2">
    <citation type="journal article" date="2019" name="PLoS Negl. Trop. Dis.">
        <title>Revisiting the worldwide diversity of Leptospira species in the environment.</title>
        <authorList>
            <person name="Vincent A.T."/>
            <person name="Schiettekatte O."/>
            <person name="Bourhy P."/>
            <person name="Veyrier F.J."/>
            <person name="Picardeau M."/>
        </authorList>
    </citation>
    <scope>NUCLEOTIDE SEQUENCE [LARGE SCALE GENOMIC DNA]</scope>
    <source>
        <strain evidence="7">201702690</strain>
        <strain evidence="6 9">SSW18</strain>
    </source>
</reference>
<organism evidence="6 9">
    <name type="scientific">Leptospira langatensis</name>
    <dbReference type="NCBI Taxonomy" id="2484983"/>
    <lineage>
        <taxon>Bacteria</taxon>
        <taxon>Pseudomonadati</taxon>
        <taxon>Spirochaetota</taxon>
        <taxon>Spirochaetia</taxon>
        <taxon>Leptospirales</taxon>
        <taxon>Leptospiraceae</taxon>
        <taxon>Leptospira</taxon>
    </lineage>
</organism>